<dbReference type="AlphaFoldDB" id="C0GDL3"/>
<dbReference type="EC" id="2.5.1.54" evidence="3"/>
<dbReference type="InterPro" id="IPR006268">
    <property type="entry name" value="DAHP_syn_2"/>
</dbReference>
<dbReference type="InterPro" id="IPR006218">
    <property type="entry name" value="DAHP1/KDSA"/>
</dbReference>
<dbReference type="InterPro" id="IPR052899">
    <property type="entry name" value="Class-I_DAHP_synthase"/>
</dbReference>
<accession>C0GDL3</accession>
<dbReference type="Gene3D" id="3.20.20.70">
    <property type="entry name" value="Aldolase class I"/>
    <property type="match status" value="1"/>
</dbReference>
<keyword evidence="1 3" id="KW-0808">Transferase</keyword>
<reference evidence="3 4" key="1">
    <citation type="submission" date="2009-02" db="EMBL/GenBank/DDBJ databases">
        <title>Sequencing of the draft genome and assembly of Dethiobacter alkaliphilus AHT 1.</title>
        <authorList>
            <consortium name="US DOE Joint Genome Institute (JGI-PGF)"/>
            <person name="Lucas S."/>
            <person name="Copeland A."/>
            <person name="Lapidus A."/>
            <person name="Glavina del Rio T."/>
            <person name="Dalin E."/>
            <person name="Tice H."/>
            <person name="Bruce D."/>
            <person name="Goodwin L."/>
            <person name="Pitluck S."/>
            <person name="Larimer F."/>
            <person name="Land M.L."/>
            <person name="Hauser L."/>
            <person name="Muyzer G."/>
        </authorList>
    </citation>
    <scope>NUCLEOTIDE SEQUENCE [LARGE SCALE GENOMIC DNA]</scope>
    <source>
        <strain evidence="3 4">AHT 1</strain>
    </source>
</reference>
<dbReference type="STRING" id="555088.DealDRAFT_0426"/>
<dbReference type="PANTHER" id="PTHR43018">
    <property type="entry name" value="PHOSPHO-2-DEHYDRO-3-DEOXYHEPTONATE ALDOLASE"/>
    <property type="match status" value="1"/>
</dbReference>
<dbReference type="NCBIfam" id="TIGR01361">
    <property type="entry name" value="DAHP_synth_Bsub"/>
    <property type="match status" value="1"/>
</dbReference>
<dbReference type="Proteomes" id="UP000006443">
    <property type="component" value="Unassembled WGS sequence"/>
</dbReference>
<evidence type="ECO:0000313" key="4">
    <source>
        <dbReference type="Proteomes" id="UP000006443"/>
    </source>
</evidence>
<dbReference type="NCBIfam" id="NF006421">
    <property type="entry name" value="PRK08673.1"/>
    <property type="match status" value="1"/>
</dbReference>
<comment type="caution">
    <text evidence="3">The sequence shown here is derived from an EMBL/GenBank/DDBJ whole genome shotgun (WGS) entry which is preliminary data.</text>
</comment>
<evidence type="ECO:0000259" key="2">
    <source>
        <dbReference type="Pfam" id="PF00793"/>
    </source>
</evidence>
<dbReference type="Pfam" id="PF00793">
    <property type="entry name" value="DAHP_synth_1"/>
    <property type="match status" value="1"/>
</dbReference>
<feature type="domain" description="DAHP synthetase I/KDSA" evidence="2">
    <location>
        <begin position="17"/>
        <end position="253"/>
    </location>
</feature>
<proteinExistence type="predicted"/>
<dbReference type="NCBIfam" id="NF009239">
    <property type="entry name" value="PRK12595.1"/>
    <property type="match status" value="1"/>
</dbReference>
<evidence type="ECO:0000256" key="1">
    <source>
        <dbReference type="ARBA" id="ARBA00022679"/>
    </source>
</evidence>
<protein>
    <submittedName>
        <fullName evidence="3">Phospho-2-dehydro-3-deoxyheptonate aldolase</fullName>
        <ecNumber evidence="3">2.5.1.54</ecNumber>
    </submittedName>
</protein>
<name>C0GDL3_DETAL</name>
<dbReference type="InterPro" id="IPR013785">
    <property type="entry name" value="Aldolase_TIM"/>
</dbReference>
<dbReference type="GO" id="GO:0003849">
    <property type="term" value="F:3-deoxy-7-phosphoheptulonate synthase activity"/>
    <property type="evidence" value="ECO:0007669"/>
    <property type="project" value="UniProtKB-EC"/>
</dbReference>
<organism evidence="3 4">
    <name type="scientific">Dethiobacter alkaliphilus AHT 1</name>
    <dbReference type="NCBI Taxonomy" id="555088"/>
    <lineage>
        <taxon>Bacteria</taxon>
        <taxon>Bacillati</taxon>
        <taxon>Bacillota</taxon>
        <taxon>Dethiobacteria</taxon>
        <taxon>Dethiobacterales</taxon>
        <taxon>Dethiobacteraceae</taxon>
        <taxon>Dethiobacter</taxon>
    </lineage>
</organism>
<keyword evidence="4" id="KW-1185">Reference proteome</keyword>
<evidence type="ECO:0000313" key="3">
    <source>
        <dbReference type="EMBL" id="EEG78496.1"/>
    </source>
</evidence>
<dbReference type="GO" id="GO:0016832">
    <property type="term" value="F:aldehyde-lyase activity"/>
    <property type="evidence" value="ECO:0007669"/>
    <property type="project" value="InterPro"/>
</dbReference>
<dbReference type="OrthoDB" id="9780456at2"/>
<gene>
    <name evidence="3" type="ORF">DealDRAFT_0426</name>
</gene>
<dbReference type="RefSeq" id="WP_008514413.1">
    <property type="nucleotide sequence ID" value="NZ_ACJM01000002.1"/>
</dbReference>
<dbReference type="EMBL" id="ACJM01000002">
    <property type="protein sequence ID" value="EEG78496.1"/>
    <property type="molecule type" value="Genomic_DNA"/>
</dbReference>
<dbReference type="PANTHER" id="PTHR43018:SF2">
    <property type="entry name" value="PHOSPHO-2-DEHYDRO-3-DEOXYHEPTONATE ALDOLASE"/>
    <property type="match status" value="1"/>
</dbReference>
<dbReference type="GO" id="GO:0009073">
    <property type="term" value="P:aromatic amino acid family biosynthetic process"/>
    <property type="evidence" value="ECO:0007669"/>
    <property type="project" value="InterPro"/>
</dbReference>
<sequence length="266" mass="27778">MEAIKTEIVQHVVNVNGLQIGGGELVVMAGPCAVEDEETLLAAAGAVKEAGAQVLRGGAYKPRTSPKAFQGLGQAGLEMLAKAAKATGLAIVTEVMDTRNVDEVAAVADILQVGSRNMQNTALLKEVGKTNKPVLLKRGMSSTVEEWLLAAEYILDAGNPDVILCERGIRTFETALRNTLDLSAVSLLKELSGLPVVVDPSHGTGKRSLVAPMSRAAVAAGADGLVIEVHPNPEKASCDGPQSLTPPEFAGLMGQVRRVREALTVN</sequence>
<dbReference type="eggNOG" id="COG2876">
    <property type="taxonomic scope" value="Bacteria"/>
</dbReference>
<dbReference type="SUPFAM" id="SSF51569">
    <property type="entry name" value="Aldolase"/>
    <property type="match status" value="1"/>
</dbReference>